<dbReference type="Proteomes" id="UP001066276">
    <property type="component" value="Chromosome 1_1"/>
</dbReference>
<name>A0AAV7WUN5_PLEWA</name>
<evidence type="ECO:0000313" key="3">
    <source>
        <dbReference type="Proteomes" id="UP001066276"/>
    </source>
</evidence>
<proteinExistence type="predicted"/>
<dbReference type="AlphaFoldDB" id="A0AAV7WUN5"/>
<feature type="compositionally biased region" description="Acidic residues" evidence="1">
    <location>
        <begin position="91"/>
        <end position="100"/>
    </location>
</feature>
<sequence>MHSKPDIHLQTLEKAEVAKGKEDEDGEERGRTAPTFKSECEKEKAENRSGSTPEPTGEVSSVNPGLPVAQLTGEESGVYHGVLAPQLTGEESSDETGEGEELQRQARSPRHVPLGTWPFQMRKRSPASND</sequence>
<feature type="compositionally biased region" description="Basic and acidic residues" evidence="1">
    <location>
        <begin position="38"/>
        <end position="47"/>
    </location>
</feature>
<gene>
    <name evidence="2" type="ORF">NDU88_005420</name>
</gene>
<protein>
    <submittedName>
        <fullName evidence="2">Uncharacterized protein</fullName>
    </submittedName>
</protein>
<reference evidence="2" key="1">
    <citation type="journal article" date="2022" name="bioRxiv">
        <title>Sequencing and chromosome-scale assembly of the giantPleurodeles waltlgenome.</title>
        <authorList>
            <person name="Brown T."/>
            <person name="Elewa A."/>
            <person name="Iarovenko S."/>
            <person name="Subramanian E."/>
            <person name="Araus A.J."/>
            <person name="Petzold A."/>
            <person name="Susuki M."/>
            <person name="Suzuki K.-i.T."/>
            <person name="Hayashi T."/>
            <person name="Toyoda A."/>
            <person name="Oliveira C."/>
            <person name="Osipova E."/>
            <person name="Leigh N.D."/>
            <person name="Simon A."/>
            <person name="Yun M.H."/>
        </authorList>
    </citation>
    <scope>NUCLEOTIDE SEQUENCE</scope>
    <source>
        <strain evidence="2">20211129_DDA</strain>
        <tissue evidence="2">Liver</tissue>
    </source>
</reference>
<feature type="compositionally biased region" description="Basic and acidic residues" evidence="1">
    <location>
        <begin position="1"/>
        <end position="22"/>
    </location>
</feature>
<feature type="compositionally biased region" description="Basic residues" evidence="1">
    <location>
        <begin position="121"/>
        <end position="130"/>
    </location>
</feature>
<keyword evidence="3" id="KW-1185">Reference proteome</keyword>
<comment type="caution">
    <text evidence="2">The sequence shown here is derived from an EMBL/GenBank/DDBJ whole genome shotgun (WGS) entry which is preliminary data.</text>
</comment>
<feature type="compositionally biased region" description="Polar residues" evidence="1">
    <location>
        <begin position="48"/>
        <end position="63"/>
    </location>
</feature>
<feature type="region of interest" description="Disordered" evidence="1">
    <location>
        <begin position="1"/>
        <end position="130"/>
    </location>
</feature>
<evidence type="ECO:0000313" key="2">
    <source>
        <dbReference type="EMBL" id="KAJ1217833.1"/>
    </source>
</evidence>
<accession>A0AAV7WUN5</accession>
<dbReference type="EMBL" id="JANPWB010000001">
    <property type="protein sequence ID" value="KAJ1217833.1"/>
    <property type="molecule type" value="Genomic_DNA"/>
</dbReference>
<evidence type="ECO:0000256" key="1">
    <source>
        <dbReference type="SAM" id="MobiDB-lite"/>
    </source>
</evidence>
<organism evidence="2 3">
    <name type="scientific">Pleurodeles waltl</name>
    <name type="common">Iberian ribbed newt</name>
    <dbReference type="NCBI Taxonomy" id="8319"/>
    <lineage>
        <taxon>Eukaryota</taxon>
        <taxon>Metazoa</taxon>
        <taxon>Chordata</taxon>
        <taxon>Craniata</taxon>
        <taxon>Vertebrata</taxon>
        <taxon>Euteleostomi</taxon>
        <taxon>Amphibia</taxon>
        <taxon>Batrachia</taxon>
        <taxon>Caudata</taxon>
        <taxon>Salamandroidea</taxon>
        <taxon>Salamandridae</taxon>
        <taxon>Pleurodelinae</taxon>
        <taxon>Pleurodeles</taxon>
    </lineage>
</organism>